<comment type="caution">
    <text evidence="2">The sequence shown here is derived from an EMBL/GenBank/DDBJ whole genome shotgun (WGS) entry which is preliminary data.</text>
</comment>
<evidence type="ECO:0000313" key="2">
    <source>
        <dbReference type="EMBL" id="KAJ7720625.1"/>
    </source>
</evidence>
<name>A0AAD7HHE8_9AGAR</name>
<keyword evidence="3" id="KW-1185">Reference proteome</keyword>
<evidence type="ECO:0000256" key="1">
    <source>
        <dbReference type="SAM" id="MobiDB-lite"/>
    </source>
</evidence>
<gene>
    <name evidence="2" type="ORF">B0H16DRAFT_1474317</name>
</gene>
<accession>A0AAD7HHE8</accession>
<dbReference type="AlphaFoldDB" id="A0AAD7HHE8"/>
<proteinExistence type="predicted"/>
<dbReference type="Proteomes" id="UP001215598">
    <property type="component" value="Unassembled WGS sequence"/>
</dbReference>
<evidence type="ECO:0000313" key="3">
    <source>
        <dbReference type="Proteomes" id="UP001215598"/>
    </source>
</evidence>
<feature type="region of interest" description="Disordered" evidence="1">
    <location>
        <begin position="124"/>
        <end position="170"/>
    </location>
</feature>
<protein>
    <submittedName>
        <fullName evidence="2">Uncharacterized protein</fullName>
    </submittedName>
</protein>
<organism evidence="2 3">
    <name type="scientific">Mycena metata</name>
    <dbReference type="NCBI Taxonomy" id="1033252"/>
    <lineage>
        <taxon>Eukaryota</taxon>
        <taxon>Fungi</taxon>
        <taxon>Dikarya</taxon>
        <taxon>Basidiomycota</taxon>
        <taxon>Agaricomycotina</taxon>
        <taxon>Agaricomycetes</taxon>
        <taxon>Agaricomycetidae</taxon>
        <taxon>Agaricales</taxon>
        <taxon>Marasmiineae</taxon>
        <taxon>Mycenaceae</taxon>
        <taxon>Mycena</taxon>
    </lineage>
</organism>
<dbReference type="EMBL" id="JARKIB010000238">
    <property type="protein sequence ID" value="KAJ7720625.1"/>
    <property type="molecule type" value="Genomic_DNA"/>
</dbReference>
<reference evidence="2" key="1">
    <citation type="submission" date="2023-03" db="EMBL/GenBank/DDBJ databases">
        <title>Massive genome expansion in bonnet fungi (Mycena s.s.) driven by repeated elements and novel gene families across ecological guilds.</title>
        <authorList>
            <consortium name="Lawrence Berkeley National Laboratory"/>
            <person name="Harder C.B."/>
            <person name="Miyauchi S."/>
            <person name="Viragh M."/>
            <person name="Kuo A."/>
            <person name="Thoen E."/>
            <person name="Andreopoulos B."/>
            <person name="Lu D."/>
            <person name="Skrede I."/>
            <person name="Drula E."/>
            <person name="Henrissat B."/>
            <person name="Morin E."/>
            <person name="Kohler A."/>
            <person name="Barry K."/>
            <person name="LaButti K."/>
            <person name="Morin E."/>
            <person name="Salamov A."/>
            <person name="Lipzen A."/>
            <person name="Mereny Z."/>
            <person name="Hegedus B."/>
            <person name="Baldrian P."/>
            <person name="Stursova M."/>
            <person name="Weitz H."/>
            <person name="Taylor A."/>
            <person name="Grigoriev I.V."/>
            <person name="Nagy L.G."/>
            <person name="Martin F."/>
            <person name="Kauserud H."/>
        </authorList>
    </citation>
    <scope>NUCLEOTIDE SEQUENCE</scope>
    <source>
        <strain evidence="2">CBHHK182m</strain>
    </source>
</reference>
<sequence>MFTRLDYRTTVSTNHWESCSRAAKTSSIPSRIGTPFMVLQLCAPPKHMLVTATQGMDAVTVFTGGTGPVSGVPSRPVMPLAKYMNGTETGGRLRPMPSTMVENAFATRNPQVHAIKSFSTMVETSSESKAQRRELIPPPPPRQCAINGRLFTAPSRKGSKTRRSPRDEDVPTALQSGLLRAIVACAHIPGFSPLQEYLAHCLYDFLPMHLAYHDVLRALGPALEYIAGLVDTDIFRGSVVYEHWTAFHSVASERIQILDSAFHNQARSFRAASQYNRKHYLSVARAAGGLIIVAEHAKLVTGVRVVIAMSVDCTAIFFLDDPLWMDRVSRVASSGGRMRLDIFVFRADEVEALALPLRRNTVRVDTTLQRLANELPNDRNTWDMEYVTEALAALALPEDLEVETH</sequence>